<organism evidence="1 2">
    <name type="scientific">Alcanivorax hongdengensis A-11-3</name>
    <dbReference type="NCBI Taxonomy" id="1177179"/>
    <lineage>
        <taxon>Bacteria</taxon>
        <taxon>Pseudomonadati</taxon>
        <taxon>Pseudomonadota</taxon>
        <taxon>Gammaproteobacteria</taxon>
        <taxon>Oceanospirillales</taxon>
        <taxon>Alcanivoracaceae</taxon>
        <taxon>Alcanivorax</taxon>
    </lineage>
</organism>
<name>L0WCS3_9GAMM</name>
<dbReference type="EMBL" id="AMRJ01000023">
    <property type="protein sequence ID" value="EKF73545.1"/>
    <property type="molecule type" value="Genomic_DNA"/>
</dbReference>
<dbReference type="OrthoDB" id="7058927at2"/>
<evidence type="ECO:0000313" key="1">
    <source>
        <dbReference type="EMBL" id="EKF73545.1"/>
    </source>
</evidence>
<sequence>MDNNFVDVVQGVIEDAIPKNKDRSSLVDYLFKYRFGNKLPRGRSFDRVRMLEKSAEFGSFIEELGDHGFFSNNESVVSPYLKMQWAMLTLAQMKGVCCYNLAALKDVINKLEGAAPPSVDLIKYNIPFKGSGSFAGYKHHHVPLLPNSYLSMIGKANKDGSLINETALLEAINLKEGKFDLNSVEEEISQRGARKGGRMTGHWLISRQEVGANIYLGVFPHSQGKHDDVWIKKCLFESERLLSKFGFANVPG</sequence>
<evidence type="ECO:0000313" key="2">
    <source>
        <dbReference type="Proteomes" id="UP000010164"/>
    </source>
</evidence>
<comment type="caution">
    <text evidence="1">The sequence shown here is derived from an EMBL/GenBank/DDBJ whole genome shotgun (WGS) entry which is preliminary data.</text>
</comment>
<proteinExistence type="predicted"/>
<gene>
    <name evidence="1" type="ORF">A11A3_12988</name>
</gene>
<keyword evidence="2" id="KW-1185">Reference proteome</keyword>
<accession>L0WCS3</accession>
<reference evidence="1 2" key="1">
    <citation type="journal article" date="2012" name="J. Bacteriol.">
        <title>Genome Sequence of the Alkane-Degrading Bacterium Alcanivorax hongdengensis Type Strain A-11-3.</title>
        <authorList>
            <person name="Lai Q."/>
            <person name="Shao Z."/>
        </authorList>
    </citation>
    <scope>NUCLEOTIDE SEQUENCE [LARGE SCALE GENOMIC DNA]</scope>
    <source>
        <strain evidence="1 2">A-11-3</strain>
    </source>
</reference>
<dbReference type="STRING" id="1177179.A11A3_12988"/>
<dbReference type="RefSeq" id="WP_008929768.1">
    <property type="nucleotide sequence ID" value="NZ_AMRJ01000023.1"/>
</dbReference>
<dbReference type="eggNOG" id="ENOG503401Y">
    <property type="taxonomic scope" value="Bacteria"/>
</dbReference>
<dbReference type="Proteomes" id="UP000010164">
    <property type="component" value="Unassembled WGS sequence"/>
</dbReference>
<protein>
    <submittedName>
        <fullName evidence="1">Uncharacterized protein</fullName>
    </submittedName>
</protein>
<dbReference type="AlphaFoldDB" id="L0WCS3"/>